<keyword evidence="1" id="KW-1133">Transmembrane helix</keyword>
<evidence type="ECO:0000313" key="4">
    <source>
        <dbReference type="Proteomes" id="UP000515861"/>
    </source>
</evidence>
<keyword evidence="1" id="KW-0812">Transmembrane</keyword>
<dbReference type="RefSeq" id="WP_187480585.1">
    <property type="nucleotide sequence ID" value="NZ_CP060697.1"/>
</dbReference>
<organism evidence="3 4">
    <name type="scientific">Sphingomonas sabuli</name>
    <dbReference type="NCBI Taxonomy" id="2764186"/>
    <lineage>
        <taxon>Bacteria</taxon>
        <taxon>Pseudomonadati</taxon>
        <taxon>Pseudomonadota</taxon>
        <taxon>Alphaproteobacteria</taxon>
        <taxon>Sphingomonadales</taxon>
        <taxon>Sphingomonadaceae</taxon>
        <taxon>Sphingomonas</taxon>
    </lineage>
</organism>
<name>A0A7G9L4T1_9SPHN</name>
<evidence type="ECO:0000256" key="1">
    <source>
        <dbReference type="SAM" id="Phobius"/>
    </source>
</evidence>
<keyword evidence="1" id="KW-0472">Membrane</keyword>
<gene>
    <name evidence="3" type="ORF">H8M03_04710</name>
</gene>
<keyword evidence="4" id="KW-1185">Reference proteome</keyword>
<dbReference type="KEGG" id="ssau:H8M03_04710"/>
<dbReference type="Proteomes" id="UP000515861">
    <property type="component" value="Chromosome"/>
</dbReference>
<reference evidence="3 4" key="1">
    <citation type="submission" date="2020-08" db="EMBL/GenBank/DDBJ databases">
        <title>Sphingomonas sp. sand1-3 16S ribosomal RNA gene Genome sequencing and assembly.</title>
        <authorList>
            <person name="Kang M."/>
        </authorList>
    </citation>
    <scope>NUCLEOTIDE SEQUENCE [LARGE SCALE GENOMIC DNA]</scope>
    <source>
        <strain evidence="4">sand1-3</strain>
    </source>
</reference>
<dbReference type="InterPro" id="IPR012495">
    <property type="entry name" value="TadE-like_dom"/>
</dbReference>
<evidence type="ECO:0000313" key="3">
    <source>
        <dbReference type="EMBL" id="QNM83630.1"/>
    </source>
</evidence>
<proteinExistence type="predicted"/>
<dbReference type="AlphaFoldDB" id="A0A7G9L4T1"/>
<dbReference type="EMBL" id="CP060697">
    <property type="protein sequence ID" value="QNM83630.1"/>
    <property type="molecule type" value="Genomic_DNA"/>
</dbReference>
<feature type="domain" description="TadE-like" evidence="2">
    <location>
        <begin position="13"/>
        <end position="51"/>
    </location>
</feature>
<dbReference type="Pfam" id="PF07811">
    <property type="entry name" value="TadE"/>
    <property type="match status" value="1"/>
</dbReference>
<evidence type="ECO:0000259" key="2">
    <source>
        <dbReference type="Pfam" id="PF07811"/>
    </source>
</evidence>
<accession>A0A7G9L4T1</accession>
<feature type="transmembrane region" description="Helical" evidence="1">
    <location>
        <begin position="14"/>
        <end position="34"/>
    </location>
</feature>
<protein>
    <submittedName>
        <fullName evidence="3">Pilus assembly protein</fullName>
    </submittedName>
</protein>
<sequence length="158" mass="17051">MIALRALGRDERGASVVELALIAPVLASLFVGMVDISRAYSFRLGLEQVVQRSIEKVMQYQESTSTYSTLHNETVIAANAAGYTDVASGDVVLDYWLECAGVRQASYDTNCSAGVAYARYVQVSVSSDFEPLFGTELFPGANSDGNFTITARAGMRTQ</sequence>